<evidence type="ECO:0000313" key="2">
    <source>
        <dbReference type="EMBL" id="KAK5240137.1"/>
    </source>
</evidence>
<protein>
    <submittedName>
        <fullName evidence="2">Uncharacterized protein</fullName>
    </submittedName>
</protein>
<feature type="compositionally biased region" description="Polar residues" evidence="1">
    <location>
        <begin position="11"/>
        <end position="20"/>
    </location>
</feature>
<comment type="caution">
    <text evidence="2">The sequence shown here is derived from an EMBL/GenBank/DDBJ whole genome shotgun (WGS) entry which is preliminary data.</text>
</comment>
<organism evidence="2 3">
    <name type="scientific">Cryomyces antarcticus</name>
    <dbReference type="NCBI Taxonomy" id="329879"/>
    <lineage>
        <taxon>Eukaryota</taxon>
        <taxon>Fungi</taxon>
        <taxon>Dikarya</taxon>
        <taxon>Ascomycota</taxon>
        <taxon>Pezizomycotina</taxon>
        <taxon>Dothideomycetes</taxon>
        <taxon>Dothideomycetes incertae sedis</taxon>
        <taxon>Cryomyces</taxon>
    </lineage>
</organism>
<evidence type="ECO:0000256" key="1">
    <source>
        <dbReference type="SAM" id="MobiDB-lite"/>
    </source>
</evidence>
<reference evidence="2 3" key="1">
    <citation type="submission" date="2023-08" db="EMBL/GenBank/DDBJ databases">
        <title>Black Yeasts Isolated from many extreme environments.</title>
        <authorList>
            <person name="Coleine C."/>
            <person name="Stajich J.E."/>
            <person name="Selbmann L."/>
        </authorList>
    </citation>
    <scope>NUCLEOTIDE SEQUENCE [LARGE SCALE GENOMIC DNA]</scope>
    <source>
        <strain evidence="2 3">CCFEE 536</strain>
    </source>
</reference>
<proteinExistence type="predicted"/>
<feature type="region of interest" description="Disordered" evidence="1">
    <location>
        <begin position="91"/>
        <end position="115"/>
    </location>
</feature>
<feature type="non-terminal residue" evidence="2">
    <location>
        <position position="1"/>
    </location>
</feature>
<dbReference type="EMBL" id="JAVRRA010011535">
    <property type="protein sequence ID" value="KAK5240137.1"/>
    <property type="molecule type" value="Genomic_DNA"/>
</dbReference>
<evidence type="ECO:0000313" key="3">
    <source>
        <dbReference type="Proteomes" id="UP001357485"/>
    </source>
</evidence>
<keyword evidence="3" id="KW-1185">Reference proteome</keyword>
<feature type="compositionally biased region" description="Basic and acidic residues" evidence="1">
    <location>
        <begin position="36"/>
        <end position="47"/>
    </location>
</feature>
<feature type="region of interest" description="Disordered" evidence="1">
    <location>
        <begin position="1"/>
        <end position="50"/>
    </location>
</feature>
<feature type="non-terminal residue" evidence="2">
    <location>
        <position position="115"/>
    </location>
</feature>
<gene>
    <name evidence="2" type="ORF">LTR16_011069</name>
</gene>
<accession>A0ABR0LSQ7</accession>
<name>A0ABR0LSQ7_9PEZI</name>
<sequence>VCAASRGARRTISTATSSAVGRQHHTHTSGGAIKFRMGERKTGRADDGLGGADSWRRICRNAVVCSCAFSTNINKASQRGVIGRVERPVHDTAAAPAERHTVKSTRMSGNRECAA</sequence>
<dbReference type="Proteomes" id="UP001357485">
    <property type="component" value="Unassembled WGS sequence"/>
</dbReference>